<comment type="pathway">
    <text evidence="1">Pyrimidine metabolism; UMP biosynthesis via de novo pathway.</text>
</comment>
<dbReference type="SUPFAM" id="SSF53271">
    <property type="entry name" value="PRTase-like"/>
    <property type="match status" value="1"/>
</dbReference>
<keyword evidence="4" id="KW-0808">Transferase</keyword>
<dbReference type="Proteomes" id="UP001185927">
    <property type="component" value="Unassembled WGS sequence"/>
</dbReference>
<proteinExistence type="predicted"/>
<dbReference type="CDD" id="cd06223">
    <property type="entry name" value="PRTases_typeI"/>
    <property type="match status" value="1"/>
</dbReference>
<protein>
    <submittedName>
        <fullName evidence="4">Phosphoribosyltransferase family protein</fullName>
    </submittedName>
</protein>
<evidence type="ECO:0000256" key="2">
    <source>
        <dbReference type="ARBA" id="ARBA00022975"/>
    </source>
</evidence>
<dbReference type="EMBL" id="JAWLKB010000008">
    <property type="protein sequence ID" value="MDV6268743.1"/>
    <property type="molecule type" value="Genomic_DNA"/>
</dbReference>
<dbReference type="RefSeq" id="WP_317543002.1">
    <property type="nucleotide sequence ID" value="NZ_JAWLKB010000008.1"/>
</dbReference>
<dbReference type="PANTHER" id="PTHR19278:SF9">
    <property type="entry name" value="URIDINE 5'-MONOPHOSPHATE SYNTHASE"/>
    <property type="match status" value="1"/>
</dbReference>
<dbReference type="InterPro" id="IPR000836">
    <property type="entry name" value="PRTase_dom"/>
</dbReference>
<dbReference type="GO" id="GO:0016757">
    <property type="term" value="F:glycosyltransferase activity"/>
    <property type="evidence" value="ECO:0007669"/>
    <property type="project" value="UniProtKB-KW"/>
</dbReference>
<dbReference type="Gene3D" id="3.40.50.2020">
    <property type="match status" value="1"/>
</dbReference>
<dbReference type="Pfam" id="PF00156">
    <property type="entry name" value="Pribosyltran"/>
    <property type="match status" value="1"/>
</dbReference>
<sequence>MVPEHTEILGGLEMGGIPIVTMLSQATGLPAVFIRKEPKSYGTHKLAEGIDVAGKTVTLVEDVITTGGAVRNAALALRELALMFR</sequence>
<keyword evidence="5" id="KW-1185">Reference proteome</keyword>
<evidence type="ECO:0000259" key="3">
    <source>
        <dbReference type="Pfam" id="PF00156"/>
    </source>
</evidence>
<evidence type="ECO:0000313" key="5">
    <source>
        <dbReference type="Proteomes" id="UP001185927"/>
    </source>
</evidence>
<accession>A0ABU4BX58</accession>
<organism evidence="4 5">
    <name type="scientific">Rhodococcus globerulus</name>
    <dbReference type="NCBI Taxonomy" id="33008"/>
    <lineage>
        <taxon>Bacteria</taxon>
        <taxon>Bacillati</taxon>
        <taxon>Actinomycetota</taxon>
        <taxon>Actinomycetes</taxon>
        <taxon>Mycobacteriales</taxon>
        <taxon>Nocardiaceae</taxon>
        <taxon>Rhodococcus</taxon>
    </lineage>
</organism>
<dbReference type="InterPro" id="IPR029057">
    <property type="entry name" value="PRTase-like"/>
</dbReference>
<dbReference type="PANTHER" id="PTHR19278">
    <property type="entry name" value="OROTATE PHOSPHORIBOSYLTRANSFERASE"/>
    <property type="match status" value="1"/>
</dbReference>
<evidence type="ECO:0000313" key="4">
    <source>
        <dbReference type="EMBL" id="MDV6268743.1"/>
    </source>
</evidence>
<keyword evidence="2" id="KW-0665">Pyrimidine biosynthesis</keyword>
<comment type="caution">
    <text evidence="4">The sequence shown here is derived from an EMBL/GenBank/DDBJ whole genome shotgun (WGS) entry which is preliminary data.</text>
</comment>
<name>A0ABU4BX58_RHOGO</name>
<gene>
    <name evidence="4" type="ORF">R3Q16_19195</name>
</gene>
<reference evidence="4 5" key="1">
    <citation type="submission" date="2023-10" db="EMBL/GenBank/DDBJ databases">
        <title>Development of a sustainable strategy for remediation of hydrocarbon-contaminated territories based on the waste exchange concept.</title>
        <authorList>
            <person name="Krivoruchko A."/>
        </authorList>
    </citation>
    <scope>NUCLEOTIDE SEQUENCE [LARGE SCALE GENOMIC DNA]</scope>
    <source>
        <strain evidence="4 5">IEGM 1203</strain>
    </source>
</reference>
<feature type="domain" description="Phosphoribosyltransferase" evidence="3">
    <location>
        <begin position="11"/>
        <end position="79"/>
    </location>
</feature>
<evidence type="ECO:0000256" key="1">
    <source>
        <dbReference type="ARBA" id="ARBA00004725"/>
    </source>
</evidence>
<keyword evidence="4" id="KW-0328">Glycosyltransferase</keyword>